<dbReference type="EMBL" id="LN614828">
    <property type="protein sequence ID" value="CEG59347.1"/>
    <property type="molecule type" value="Genomic_DNA"/>
</dbReference>
<dbReference type="HOGENOM" id="CLU_1904089_0_0_6"/>
<reference evidence="2" key="1">
    <citation type="submission" date="2014-09" db="EMBL/GenBank/DDBJ databases">
        <authorList>
            <person name="Gomez-Valero L."/>
        </authorList>
    </citation>
    <scope>NUCLEOTIDE SEQUENCE [LARGE SCALE GENOMIC DNA]</scope>
    <source>
        <strain evidence="2">ATCC700992</strain>
        <plasmid evidence="2">LLAP10_pA</plasmid>
    </source>
</reference>
<proteinExistence type="predicted"/>
<gene>
    <name evidence="1" type="ORF">LFA_pA0250</name>
</gene>
<name>A0A098GBJ2_9GAMM</name>
<dbReference type="KEGG" id="lfa:LFA_pA0250"/>
<dbReference type="Proteomes" id="UP000032430">
    <property type="component" value="Plasmid II"/>
</dbReference>
<keyword evidence="1" id="KW-0614">Plasmid</keyword>
<keyword evidence="2" id="KW-1185">Reference proteome</keyword>
<geneLocation type="plasmid" evidence="2">
    <name>LLAP10_pA</name>
</geneLocation>
<evidence type="ECO:0000313" key="1">
    <source>
        <dbReference type="EMBL" id="CEG59347.1"/>
    </source>
</evidence>
<sequence>MRINILAGLIIMTLGAQYAVAANLNNYDLERRIFDVSYQLNQIAEEHTTDLCSGDVAIAAAYLESAGHELQHQNKDRALVSMAYGHNELKEISNARSYCVHLSPKIKPYLAKVIVMKSELENITVPDTDQTSD</sequence>
<organism evidence="1 2">
    <name type="scientific">Legionella fallonii LLAP-10</name>
    <dbReference type="NCBI Taxonomy" id="1212491"/>
    <lineage>
        <taxon>Bacteria</taxon>
        <taxon>Pseudomonadati</taxon>
        <taxon>Pseudomonadota</taxon>
        <taxon>Gammaproteobacteria</taxon>
        <taxon>Legionellales</taxon>
        <taxon>Legionellaceae</taxon>
        <taxon>Legionella</taxon>
    </lineage>
</organism>
<dbReference type="AlphaFoldDB" id="A0A098GBJ2"/>
<protein>
    <submittedName>
        <fullName evidence="1">Uncharacterized protein</fullName>
    </submittedName>
</protein>
<evidence type="ECO:0000313" key="2">
    <source>
        <dbReference type="Proteomes" id="UP000032430"/>
    </source>
</evidence>
<dbReference type="RefSeq" id="WP_045097918.1">
    <property type="nucleotide sequence ID" value="NZ_LN614828.1"/>
</dbReference>
<dbReference type="OrthoDB" id="5641266at2"/>
<accession>A0A098GBJ2</accession>